<dbReference type="SUPFAM" id="SSF48371">
    <property type="entry name" value="ARM repeat"/>
    <property type="match status" value="4"/>
</dbReference>
<dbReference type="GO" id="GO:0034198">
    <property type="term" value="P:cellular response to amino acid starvation"/>
    <property type="evidence" value="ECO:0007669"/>
    <property type="project" value="TreeGrafter"/>
</dbReference>
<keyword evidence="6" id="KW-1185">Reference proteome</keyword>
<evidence type="ECO:0000313" key="6">
    <source>
        <dbReference type="Proteomes" id="UP001165085"/>
    </source>
</evidence>
<dbReference type="Pfam" id="PF24984">
    <property type="entry name" value="HEAT_EF3_GNC1"/>
    <property type="match status" value="1"/>
</dbReference>
<keyword evidence="1" id="KW-0677">Repeat</keyword>
<dbReference type="InterPro" id="IPR016024">
    <property type="entry name" value="ARM-type_fold"/>
</dbReference>
<gene>
    <name evidence="5" type="ORF">TrST_g5752</name>
</gene>
<evidence type="ECO:0000313" key="5">
    <source>
        <dbReference type="EMBL" id="GMH54092.1"/>
    </source>
</evidence>
<feature type="repeat" description="HEAT" evidence="2">
    <location>
        <begin position="1454"/>
        <end position="1490"/>
    </location>
</feature>
<dbReference type="Proteomes" id="UP001165085">
    <property type="component" value="Unassembled WGS sequence"/>
</dbReference>
<dbReference type="InterPro" id="IPR021133">
    <property type="entry name" value="HEAT_type_2"/>
</dbReference>
<protein>
    <recommendedName>
        <fullName evidence="4">TOG domain-containing protein</fullName>
    </recommendedName>
</protein>
<feature type="domain" description="TOG" evidence="4">
    <location>
        <begin position="1358"/>
        <end position="1592"/>
    </location>
</feature>
<dbReference type="GO" id="GO:0005829">
    <property type="term" value="C:cytosol"/>
    <property type="evidence" value="ECO:0007669"/>
    <property type="project" value="TreeGrafter"/>
</dbReference>
<dbReference type="GO" id="GO:0019887">
    <property type="term" value="F:protein kinase regulator activity"/>
    <property type="evidence" value="ECO:0007669"/>
    <property type="project" value="TreeGrafter"/>
</dbReference>
<comment type="caution">
    <text evidence="5">The sequence shown here is derived from an EMBL/GenBank/DDBJ whole genome shotgun (WGS) entry which is preliminary data.</text>
</comment>
<evidence type="ECO:0000259" key="4">
    <source>
        <dbReference type="SMART" id="SM01349"/>
    </source>
</evidence>
<dbReference type="Gene3D" id="1.25.10.10">
    <property type="entry name" value="Leucine-rich Repeat Variant"/>
    <property type="match status" value="5"/>
</dbReference>
<dbReference type="GO" id="GO:0006417">
    <property type="term" value="P:regulation of translation"/>
    <property type="evidence" value="ECO:0007669"/>
    <property type="project" value="TreeGrafter"/>
</dbReference>
<dbReference type="SMART" id="SM01349">
    <property type="entry name" value="TOG"/>
    <property type="match status" value="2"/>
</dbReference>
<dbReference type="InterPro" id="IPR034085">
    <property type="entry name" value="TOG"/>
</dbReference>
<dbReference type="Pfam" id="PF24987">
    <property type="entry name" value="HEAT_EF3_N"/>
    <property type="match status" value="1"/>
</dbReference>
<dbReference type="PROSITE" id="PS50077">
    <property type="entry name" value="HEAT_REPEAT"/>
    <property type="match status" value="4"/>
</dbReference>
<feature type="repeat" description="HEAT" evidence="2">
    <location>
        <begin position="1653"/>
        <end position="1691"/>
    </location>
</feature>
<evidence type="ECO:0000256" key="2">
    <source>
        <dbReference type="PROSITE-ProRule" id="PRU00103"/>
    </source>
</evidence>
<evidence type="ECO:0000256" key="3">
    <source>
        <dbReference type="SAM" id="MobiDB-lite"/>
    </source>
</evidence>
<reference evidence="6" key="1">
    <citation type="journal article" date="2023" name="Commun. Biol.">
        <title>Genome analysis of Parmales, the sister group of diatoms, reveals the evolutionary specialization of diatoms from phago-mixotrophs to photoautotrophs.</title>
        <authorList>
            <person name="Ban H."/>
            <person name="Sato S."/>
            <person name="Yoshikawa S."/>
            <person name="Yamada K."/>
            <person name="Nakamura Y."/>
            <person name="Ichinomiya M."/>
            <person name="Sato N."/>
            <person name="Blanc-Mathieu R."/>
            <person name="Endo H."/>
            <person name="Kuwata A."/>
            <person name="Ogata H."/>
        </authorList>
    </citation>
    <scope>NUCLEOTIDE SEQUENCE [LARGE SCALE GENOMIC DNA]</scope>
    <source>
        <strain evidence="6">NIES 3701</strain>
    </source>
</reference>
<dbReference type="InterPro" id="IPR011989">
    <property type="entry name" value="ARM-like"/>
</dbReference>
<feature type="repeat" description="HEAT" evidence="2">
    <location>
        <begin position="1533"/>
        <end position="1571"/>
    </location>
</feature>
<feature type="region of interest" description="Disordered" evidence="3">
    <location>
        <begin position="761"/>
        <end position="780"/>
    </location>
</feature>
<dbReference type="PANTHER" id="PTHR23346">
    <property type="entry name" value="TRANSLATIONAL ACTIVATOR GCN1-RELATED"/>
    <property type="match status" value="1"/>
</dbReference>
<dbReference type="Pfam" id="PF23271">
    <property type="entry name" value="HEAT_GCN1"/>
    <property type="match status" value="1"/>
</dbReference>
<feature type="repeat" description="HEAT" evidence="2">
    <location>
        <begin position="2001"/>
        <end position="2039"/>
    </location>
</feature>
<feature type="domain" description="TOG" evidence="4">
    <location>
        <begin position="2268"/>
        <end position="2492"/>
    </location>
</feature>
<dbReference type="InterPro" id="IPR057546">
    <property type="entry name" value="HEAT_GCN1"/>
</dbReference>
<evidence type="ECO:0000256" key="1">
    <source>
        <dbReference type="ARBA" id="ARBA00022737"/>
    </source>
</evidence>
<feature type="compositionally biased region" description="Basic and acidic residues" evidence="3">
    <location>
        <begin position="763"/>
        <end position="778"/>
    </location>
</feature>
<sequence length="2669" mass="284698">MANVQALLECSNLPPPARASLLTTLYAPLTFRPFSITPPESPSDVDLPSYLSATAASLTGLIAKSKGAGKSPLLKDENASNHLITFVSCLLRSSAVSASDDTQTTASLTKSLVAVLSLYCTVLLEKSSGSVRASISKLKKAVDFRVLKMLSSSTLKSSPVVASTLNDVASTGTGNYGAAMSLLSAMESSFGSSVVAASDKISPAFMKTYLTEKKPSNLLSLSLYMSLTLVSSPSEDVDKLFNSFKMKFKSTPETALNCFHFLVWSTDDSFVTEKFLDDVGFIDVMLKGVKSPKPEVNTLCADCCKAVSAISTTSKVRKSILAEYAKSNAQKERTLFLDCLDEELKAPDLQPPFEADDVEVLCKGAGKEVNDENKLKVYKVIAKVCLRFPSLPRDSATALLSTSVRSPPSKMSASQSTILKAQLDGLCTLSPSLDDLKPSLLKVIESGKGKSTAQLESVIALRLLTNDPSNIEDVKQLFTDDNSFLYSKSLRELNDDYLRHLIECLKNYISSGLEPDILISNKMAGITIASLCVHTSSGKVRSYARGLLGGMLEGSDKVATVLEPVTPIMALAESVKNVVITKEEGRRTKREEKERRNKWIEPCDDRPKSVRFPREEIDWRCVEDTARGIVEATDFTNGTLAILAGEKGLSALADKIEEEEGFGGELAEEIVKCLSSNCKMLVNAAANFVTMITESASAFDPEFDDAEEAEKGAVAFRNFVTSILAPSLNSELERLTAGVAEVSEDDLALYKFPSGELYDVEEEDKKNSNAEKKNAKREIKNRKGKGNFGADFEEEEWERQMKKELEAKKEKPKFTERVYSKDELKTITAQTKTRSGFDFLFSNFAAVLKAISALASADCSVGNECLPTLSTSVISLNLAALHVPSETQSLIKSTLVSLCSCVYEMEESAALPLANAIIVTENGKKSLPIGCTSAAEAISSIEEFGDELSGNSFNLVFPVLVSSLIGNRSSSPACDAALSLINLHCSSCSGLRRQMSECVLTLLTWDRSKQFSNPSCVETLCNIYGEGTGDVSSGDLQPLLTTQGALGGKACRVASLKALETISGHKKLKGNPLVESRVFVNCFSDDGMTSDAATSAYTAINEGQADAPCSKLLAIPLISLLPHSDPSIASAAAKALADTCAQHPGTISTVLKKITENYTENYPTIFSQDSGAPAKKGKGKVSKKALESQFTLDKGSDEKGKDSEAKALVREGVCRAVVAIGDNSGICMSWEDVKLVIEFVCSYCLADPSDAVRALGVDGGRNFVNTFGKEHVEQILPLFEEVLKTGVLSTASIDTSRAVSSVWAVDFRKEGAVVLLGSAATHLGDEDAKVFSTVEMLLGALDTPSESVQSSVASCLVPLMKKSEVKAKGEDILANLIKKCLKEPSLGKRRGAAYGISAAVKGLGISSLKKFDVIQKLQDAATCTYAVSKEGALFAIELLCNRLGLLFEPYIIVLLPALLKCFGDSNDHVREAAETTAGLIMSKLSGHGVKLVMPAVLTAFDEDQWRTKQASIRMLGSMSNCAPKQLSACLPRIIPKLTEAFSNTHPKVKASAEEALNMIVKVIRNPEVAGLSKVLLKALVDPSNFTKKGLEGLLETEFLHAIDAPSLALLIPVLQRGLKDKSGVAKRQSALITGNMITMINDPKDFIPYLDTLLPGLKSVLLDPIPDVRTTASKSIGSLVRGLGESNLDDLRPWLMATLKGEEGSTVERSGAAQGLSEYLVACGGDVVFDVMSNEIIPMSTHPRVATREGVLWVMTFMPNVLGQGYSNLIDLSLPALLGGLSDDNENVREVAMRAGRVLIRSHGKTSVDKILPALEEGLINPDWRIRQASLGLIGDLLSLIGGTTVAGLGEIGNEDDTRGAERAQAQIALVLGAEARKRVLASLYMTRSDGSSVVRQGAVQVWKTVVSVTARVLREILDILVAQVVKSLASEDAERTTVAGRCLGDIVKKLGDTVLPEIIPILQNALYTGDSGSKRGVCIGLAEIIEGGTKEQIAKFMDALAPALRDALCDEDEGVRMLAAGCFQQLYNTVGGAAVQETIVPSLLVRLDKGGEVGDKAVLGLKEVLRVRSRELLPYLVPKLLSGGLTTKNASILSAVIEATGRTIHSHLVTIVPAVTLALSECDEEDEERLDELQGIVKSLSCNIEEVNLLVGEFAKKTGAETASIRKSAVWMMGCFAEERKEMADFNDDVPIMLREILTRLNDEHEEVVAENGAALKKVMSCVPAEEMVKHLDFSRNLINSLVSEARRKKGGVGDGLFLMPGFNRAKGLEPMLPMYHQGILYGGPGGRETAATGLAELVEMTDSKYLAAGLVVKMVGPLIRVVNDRNPSNVKCSILTTLHVILKKAGAALRAFTPQLQTTFLKSLSDTSRSVRTAAIAALGDLMALATRVDPLINELTNSSLGPETATAVKTACLEALALVLKNGGKKSKKPEVIDAALEASKELVNFEGDEGVRLAAGKVMGSCVGLLGDEVGKSILAGDVDGVGRCIAIKSVCSNLDLESLGDSVVDALIAEVVKAAGDGQGKAETRCAGFLAFGSLMDVPNMKAFVSTVVAGMAIGETMGGAGSMDDINKAALLGCKKAGIREPGLFLSGPGGIKILTAALTLSKLGNSQIQYAANKFLWVGLEVGEGMTGVDAYAKAAGGENARSCRDIAAKVIVKLKNAGEED</sequence>
<accession>A0A9W7DTB6</accession>
<dbReference type="PANTHER" id="PTHR23346:SF7">
    <property type="entry name" value="STALLED RIBOSOME SENSOR GCN1"/>
    <property type="match status" value="1"/>
</dbReference>
<organism evidence="5 6">
    <name type="scientific">Triparma strigata</name>
    <dbReference type="NCBI Taxonomy" id="1606541"/>
    <lineage>
        <taxon>Eukaryota</taxon>
        <taxon>Sar</taxon>
        <taxon>Stramenopiles</taxon>
        <taxon>Ochrophyta</taxon>
        <taxon>Bolidophyceae</taxon>
        <taxon>Parmales</taxon>
        <taxon>Triparmaceae</taxon>
        <taxon>Triparma</taxon>
    </lineage>
</organism>
<dbReference type="EMBL" id="BRXY01000024">
    <property type="protein sequence ID" value="GMH54092.1"/>
    <property type="molecule type" value="Genomic_DNA"/>
</dbReference>
<dbReference type="OrthoDB" id="5148094at2759"/>
<name>A0A9W7DTB6_9STRA</name>
<proteinExistence type="predicted"/>